<evidence type="ECO:0000256" key="2">
    <source>
        <dbReference type="ARBA" id="ARBA00022649"/>
    </source>
</evidence>
<dbReference type="InterPro" id="IPR035093">
    <property type="entry name" value="RelE/ParE_toxin_dom_sf"/>
</dbReference>
<dbReference type="AlphaFoldDB" id="A0A1M7T121"/>
<dbReference type="EMBL" id="FRDI01000006">
    <property type="protein sequence ID" value="SHN64450.1"/>
    <property type="molecule type" value="Genomic_DNA"/>
</dbReference>
<reference evidence="3 4" key="1">
    <citation type="submission" date="2016-12" db="EMBL/GenBank/DDBJ databases">
        <authorList>
            <person name="Song W.-J."/>
            <person name="Kurnit D.M."/>
        </authorList>
    </citation>
    <scope>NUCLEOTIDE SEQUENCE [LARGE SCALE GENOMIC DNA]</scope>
    <source>
        <strain evidence="3 4">DSM 11393</strain>
    </source>
</reference>
<sequence>MSISWAKSAQNDLLEIVNYLISQEDQKTAENIAKRIFKATDILVSFPLSGKLGKINGTRELYLRDLPYFIVYKVKEDRQAIIVRIIHTSRLWDNVFN</sequence>
<dbReference type="RefSeq" id="WP_072697115.1">
    <property type="nucleotide sequence ID" value="NZ_FRDI01000006.1"/>
</dbReference>
<proteinExistence type="inferred from homology"/>
<dbReference type="InterPro" id="IPR007712">
    <property type="entry name" value="RelE/ParE_toxin"/>
</dbReference>
<evidence type="ECO:0000313" key="4">
    <source>
        <dbReference type="Proteomes" id="UP000186469"/>
    </source>
</evidence>
<keyword evidence="4" id="KW-1185">Reference proteome</keyword>
<evidence type="ECO:0000256" key="1">
    <source>
        <dbReference type="ARBA" id="ARBA00006226"/>
    </source>
</evidence>
<organism evidence="3 4">
    <name type="scientific">Desulfovibrio litoralis DSM 11393</name>
    <dbReference type="NCBI Taxonomy" id="1121455"/>
    <lineage>
        <taxon>Bacteria</taxon>
        <taxon>Pseudomonadati</taxon>
        <taxon>Thermodesulfobacteriota</taxon>
        <taxon>Desulfovibrionia</taxon>
        <taxon>Desulfovibrionales</taxon>
        <taxon>Desulfovibrionaceae</taxon>
        <taxon>Desulfovibrio</taxon>
    </lineage>
</organism>
<accession>A0A1M7T121</accession>
<protein>
    <submittedName>
        <fullName evidence="3">Addiction module toxin, RelE/StbE family</fullName>
    </submittedName>
</protein>
<keyword evidence="2" id="KW-1277">Toxin-antitoxin system</keyword>
<dbReference type="OrthoDB" id="9798046at2"/>
<dbReference type="NCBIfam" id="TIGR02385">
    <property type="entry name" value="RelE_StbE"/>
    <property type="match status" value="1"/>
</dbReference>
<comment type="similarity">
    <text evidence="1">Belongs to the RelE toxin family.</text>
</comment>
<dbReference type="Pfam" id="PF05016">
    <property type="entry name" value="ParE_toxin"/>
    <property type="match status" value="1"/>
</dbReference>
<name>A0A1M7T121_9BACT</name>
<dbReference type="STRING" id="1121455.SAMN02745728_01424"/>
<dbReference type="InterPro" id="IPR051803">
    <property type="entry name" value="TA_system_RelE-like_toxin"/>
</dbReference>
<gene>
    <name evidence="3" type="ORF">SAMN02745728_01424</name>
</gene>
<dbReference type="Proteomes" id="UP000186469">
    <property type="component" value="Unassembled WGS sequence"/>
</dbReference>
<evidence type="ECO:0000313" key="3">
    <source>
        <dbReference type="EMBL" id="SHN64450.1"/>
    </source>
</evidence>
<dbReference type="Gene3D" id="3.30.2310.20">
    <property type="entry name" value="RelE-like"/>
    <property type="match status" value="1"/>
</dbReference>
<dbReference type="PANTHER" id="PTHR33755">
    <property type="entry name" value="TOXIN PARE1-RELATED"/>
    <property type="match status" value="1"/>
</dbReference>